<protein>
    <submittedName>
        <fullName evidence="2">Putative alpha/beta-glucosidase</fullName>
    </submittedName>
</protein>
<feature type="compositionally biased region" description="Basic and acidic residues" evidence="1">
    <location>
        <begin position="13"/>
        <end position="22"/>
    </location>
</feature>
<feature type="region of interest" description="Disordered" evidence="1">
    <location>
        <begin position="867"/>
        <end position="902"/>
    </location>
</feature>
<feature type="region of interest" description="Disordered" evidence="1">
    <location>
        <begin position="587"/>
        <end position="616"/>
    </location>
</feature>
<feature type="compositionally biased region" description="Polar residues" evidence="1">
    <location>
        <begin position="587"/>
        <end position="596"/>
    </location>
</feature>
<feature type="compositionally biased region" description="Basic residues" evidence="1">
    <location>
        <begin position="1"/>
        <end position="12"/>
    </location>
</feature>
<proteinExistence type="predicted"/>
<keyword evidence="3" id="KW-1185">Reference proteome</keyword>
<evidence type="ECO:0000256" key="1">
    <source>
        <dbReference type="SAM" id="MobiDB-lite"/>
    </source>
</evidence>
<feature type="region of interest" description="Disordered" evidence="1">
    <location>
        <begin position="648"/>
        <end position="708"/>
    </location>
</feature>
<feature type="region of interest" description="Disordered" evidence="1">
    <location>
        <begin position="940"/>
        <end position="966"/>
    </location>
</feature>
<feature type="region of interest" description="Disordered" evidence="1">
    <location>
        <begin position="60"/>
        <end position="142"/>
    </location>
</feature>
<feature type="region of interest" description="Disordered" evidence="1">
    <location>
        <begin position="1"/>
        <end position="40"/>
    </location>
</feature>
<dbReference type="EMBL" id="SNSC02000021">
    <property type="protein sequence ID" value="TID15359.1"/>
    <property type="molecule type" value="Genomic_DNA"/>
</dbReference>
<evidence type="ECO:0000313" key="2">
    <source>
        <dbReference type="EMBL" id="TID15359.1"/>
    </source>
</evidence>
<evidence type="ECO:0000313" key="3">
    <source>
        <dbReference type="Proteomes" id="UP000298493"/>
    </source>
</evidence>
<feature type="region of interest" description="Disordered" evidence="1">
    <location>
        <begin position="386"/>
        <end position="427"/>
    </location>
</feature>
<feature type="compositionally biased region" description="Low complexity" evidence="1">
    <location>
        <begin position="954"/>
        <end position="966"/>
    </location>
</feature>
<accession>A0A4Z1NI82</accession>
<feature type="compositionally biased region" description="Acidic residues" evidence="1">
    <location>
        <begin position="405"/>
        <end position="414"/>
    </location>
</feature>
<organism evidence="2 3">
    <name type="scientific">Venturia nashicola</name>
    <dbReference type="NCBI Taxonomy" id="86259"/>
    <lineage>
        <taxon>Eukaryota</taxon>
        <taxon>Fungi</taxon>
        <taxon>Dikarya</taxon>
        <taxon>Ascomycota</taxon>
        <taxon>Pezizomycotina</taxon>
        <taxon>Dothideomycetes</taxon>
        <taxon>Pleosporomycetidae</taxon>
        <taxon>Venturiales</taxon>
        <taxon>Venturiaceae</taxon>
        <taxon>Venturia</taxon>
    </lineage>
</organism>
<name>A0A4Z1NI82_9PEZI</name>
<reference evidence="2 3" key="1">
    <citation type="submission" date="2019-04" db="EMBL/GenBank/DDBJ databases">
        <title>High contiguity whole genome sequence and gene annotation resource for two Venturia nashicola isolates.</title>
        <authorList>
            <person name="Prokchorchik M."/>
            <person name="Won K."/>
            <person name="Lee Y."/>
            <person name="Choi E.D."/>
            <person name="Segonzac C."/>
            <person name="Sohn K.H."/>
        </authorList>
    </citation>
    <scope>NUCLEOTIDE SEQUENCE [LARGE SCALE GENOMIC DNA]</scope>
    <source>
        <strain evidence="2 3">PRI2</strain>
    </source>
</reference>
<feature type="compositionally biased region" description="Polar residues" evidence="1">
    <location>
        <begin position="889"/>
        <end position="902"/>
    </location>
</feature>
<dbReference type="AlphaFoldDB" id="A0A4Z1NI82"/>
<feature type="compositionally biased region" description="Polar residues" evidence="1">
    <location>
        <begin position="606"/>
        <end position="616"/>
    </location>
</feature>
<comment type="caution">
    <text evidence="2">The sequence shown here is derived from an EMBL/GenBank/DDBJ whole genome shotgun (WGS) entry which is preliminary data.</text>
</comment>
<dbReference type="Proteomes" id="UP000298493">
    <property type="component" value="Unassembled WGS sequence"/>
</dbReference>
<sequence>MLRPKSPFKKKSPKEPQLEEIPRPLAQSRPSMAEESRSTLRQWGSVQEFQEYQKERHLLQGNAFAQKQSRMVRERCGTPSNSEPFPESPMTMMGQFVEAGRRDSTTQNSKTPLIALTKTPKKKKKKAAPPPLDLAFNGSNQNNSSFSMNEVLKLVPDGAEYAIPTLREKNESERHKEMEDMIYDAIAEGNESARQSFSIEHEKIKRPKSPGKKFFDFFKGGASPKLPDTPEIPATYKAAKILGKESLGKKRGKAVAAAQKKLEQEGFDFKCSGPTPKLGGDAECFDAPTDREIRASAEHTGYSPTDLEIRKVGGRGTIVPMPSDHRAVSDTAAVIGARAAAINANDLAAKHSSEIFLKTKSLQYMNDSLPPTPPSKESIFKTRARTNSNRALVTEYPPRSISTVPEDEGSDSDPDTPNTAIISPTPVPKISHLPRGLAKYAHNDYADLILNNKAIVSYQASVGNCSSDSSTSSSSSIVTAQLGGRSRNGSDGSFVPTMPTGLDGQGGLGLGIAGFSPGAPSVRSLNRRWSEGSLLSLSQAQVQKQKDPEVLKPEFYSPVSFQMEGFRPSRNRDTSVFTIPKVLATDQNTLPQQPLESSLDLDKASPPTTATSSFGLTGDQVRSASYAIGLGLFLSPLLANALENMGVPSDKSPGSDVQASFPNGHPSAMPPPLRFSQQHRPPVPPANDTGAAAAPGGKPDSEELRSPLPAGQTLDAYLVLHNHIDHSQWYVQETIIRATGTINKDAVKNHEENLKQMNVMYIDVMDKIKAIENETVRTADGVDRFKSEVTAAIEALGAAMQKNFVKPMDKMFQMNTTLIEKIDSLHSRIDGLEKHVKENSDAIAMSQSTQRFSASSVDGTSPLTQWETQQAQGAPPYSHNPVSGPPPGFSQQSTSYYYGQPGNPTNYTGAGYTFNHGVLKDFDRGQRQAMFGQFGEQQLQASGGSIGSHPSYRGNNNSNNGNTGHG</sequence>
<gene>
    <name evidence="2" type="ORF">E6O75_ATG08612</name>
</gene>